<gene>
    <name evidence="2" type="ORF">XSP_000307</name>
</gene>
<accession>A0A8E4GC89</accession>
<proteinExistence type="predicted"/>
<dbReference type="GeneID" id="79387658"/>
<dbReference type="EMBL" id="LR861803">
    <property type="protein sequence ID" value="CAD1786576.1"/>
    <property type="molecule type" value="Genomic_DNA"/>
</dbReference>
<organism evidence="2 3">
    <name type="scientific">Xanthomonas euroxanthea</name>
    <dbReference type="NCBI Taxonomy" id="2259622"/>
    <lineage>
        <taxon>Bacteria</taxon>
        <taxon>Pseudomonadati</taxon>
        <taxon>Pseudomonadota</taxon>
        <taxon>Gammaproteobacteria</taxon>
        <taxon>Lysobacterales</taxon>
        <taxon>Lysobacteraceae</taxon>
        <taxon>Xanthomonas</taxon>
    </lineage>
</organism>
<dbReference type="RefSeq" id="WP_180708000.1">
    <property type="nucleotide sequence ID" value="NZ_HG999364.1"/>
</dbReference>
<name>A0A8E4GC89_9XANT</name>
<dbReference type="AlphaFoldDB" id="A0A8E4GC89"/>
<dbReference type="KEGG" id="xeu:XSP_000307"/>
<protein>
    <submittedName>
        <fullName evidence="2">Uncharacterized protein</fullName>
    </submittedName>
</protein>
<dbReference type="Proteomes" id="UP000515493">
    <property type="component" value="Chromosome"/>
</dbReference>
<sequence length="59" mass="6373">MQRLHATSVLAVVRPRQRFLDQVAGQELQPDAVGCPARTGALRKGSGEGQVAKQAMCHF</sequence>
<evidence type="ECO:0000313" key="2">
    <source>
        <dbReference type="EMBL" id="CAD1786576.1"/>
    </source>
</evidence>
<dbReference type="EMBL" id="LR824641">
    <property type="protein sequence ID" value="CAD0311149.1"/>
    <property type="molecule type" value="Genomic_DNA"/>
</dbReference>
<evidence type="ECO:0000313" key="3">
    <source>
        <dbReference type="Proteomes" id="UP000515493"/>
    </source>
</evidence>
<evidence type="ECO:0000313" key="1">
    <source>
        <dbReference type="EMBL" id="CAD0311149.1"/>
    </source>
</evidence>
<reference evidence="2 3" key="1">
    <citation type="submission" date="2020-07" db="EMBL/GenBank/DDBJ databases">
        <authorList>
            <person name="Teixeira M."/>
        </authorList>
    </citation>
    <scope>NUCLEOTIDE SEQUENCE [LARGE SCALE GENOMIC DNA]</scope>
    <source>
        <strain evidence="2">1</strain>
        <strain evidence="1">Xanthomonas sp. CPBF 367</strain>
    </source>
</reference>